<dbReference type="PROSITE" id="PS51304">
    <property type="entry name" value="GALECTIN"/>
    <property type="match status" value="1"/>
</dbReference>
<evidence type="ECO:0000313" key="5">
    <source>
        <dbReference type="Proteomes" id="UP001152622"/>
    </source>
</evidence>
<organism evidence="4 5">
    <name type="scientific">Synaphobranchus kaupii</name>
    <name type="common">Kaup's arrowtooth eel</name>
    <dbReference type="NCBI Taxonomy" id="118154"/>
    <lineage>
        <taxon>Eukaryota</taxon>
        <taxon>Metazoa</taxon>
        <taxon>Chordata</taxon>
        <taxon>Craniata</taxon>
        <taxon>Vertebrata</taxon>
        <taxon>Euteleostomi</taxon>
        <taxon>Actinopterygii</taxon>
        <taxon>Neopterygii</taxon>
        <taxon>Teleostei</taxon>
        <taxon>Anguilliformes</taxon>
        <taxon>Synaphobranchidae</taxon>
        <taxon>Synaphobranchus</taxon>
    </lineage>
</organism>
<sequence length="95" mass="11192">MTFMPGQELNVTGLVKSNPVRFSINVGHNMEIIALHFDARFNYREDKHTIVLNSKQGGPWEEEQRESNFPFEEGKEFQVRLGTRRHWARLFTDAR</sequence>
<dbReference type="PANTHER" id="PTHR11346:SF97">
    <property type="entry name" value="GALECTIN-1"/>
    <property type="match status" value="1"/>
</dbReference>
<dbReference type="GO" id="GO:0005615">
    <property type="term" value="C:extracellular space"/>
    <property type="evidence" value="ECO:0007669"/>
    <property type="project" value="TreeGrafter"/>
</dbReference>
<keyword evidence="1 2" id="KW-0430">Lectin</keyword>
<dbReference type="InterPro" id="IPR013320">
    <property type="entry name" value="ConA-like_dom_sf"/>
</dbReference>
<dbReference type="SMART" id="SM00908">
    <property type="entry name" value="Gal-bind_lectin"/>
    <property type="match status" value="1"/>
</dbReference>
<accession>A0A9Q1FNH9</accession>
<reference evidence="4" key="1">
    <citation type="journal article" date="2023" name="Science">
        <title>Genome structures resolve the early diversification of teleost fishes.</title>
        <authorList>
            <person name="Parey E."/>
            <person name="Louis A."/>
            <person name="Montfort J."/>
            <person name="Bouchez O."/>
            <person name="Roques C."/>
            <person name="Iampietro C."/>
            <person name="Lluch J."/>
            <person name="Castinel A."/>
            <person name="Donnadieu C."/>
            <person name="Desvignes T."/>
            <person name="Floi Bucao C."/>
            <person name="Jouanno E."/>
            <person name="Wen M."/>
            <person name="Mejri S."/>
            <person name="Dirks R."/>
            <person name="Jansen H."/>
            <person name="Henkel C."/>
            <person name="Chen W.J."/>
            <person name="Zahm M."/>
            <person name="Cabau C."/>
            <person name="Klopp C."/>
            <person name="Thompson A.W."/>
            <person name="Robinson-Rechavi M."/>
            <person name="Braasch I."/>
            <person name="Lecointre G."/>
            <person name="Bobe J."/>
            <person name="Postlethwait J.H."/>
            <person name="Berthelot C."/>
            <person name="Roest Crollius H."/>
            <person name="Guiguen Y."/>
        </authorList>
    </citation>
    <scope>NUCLEOTIDE SEQUENCE</scope>
    <source>
        <strain evidence="4">WJC10195</strain>
    </source>
</reference>
<dbReference type="OrthoDB" id="8918229at2759"/>
<dbReference type="PANTHER" id="PTHR11346">
    <property type="entry name" value="GALECTIN"/>
    <property type="match status" value="1"/>
</dbReference>
<dbReference type="SMART" id="SM00276">
    <property type="entry name" value="GLECT"/>
    <property type="match status" value="1"/>
</dbReference>
<dbReference type="GO" id="GO:0043236">
    <property type="term" value="F:laminin binding"/>
    <property type="evidence" value="ECO:0007669"/>
    <property type="project" value="TreeGrafter"/>
</dbReference>
<dbReference type="Pfam" id="PF00337">
    <property type="entry name" value="Gal-bind_lectin"/>
    <property type="match status" value="1"/>
</dbReference>
<protein>
    <recommendedName>
        <fullName evidence="2">Galectin</fullName>
    </recommendedName>
</protein>
<dbReference type="Proteomes" id="UP001152622">
    <property type="component" value="Chromosome 4"/>
</dbReference>
<dbReference type="CDD" id="cd00070">
    <property type="entry name" value="GLECT"/>
    <property type="match status" value="1"/>
</dbReference>
<evidence type="ECO:0000256" key="2">
    <source>
        <dbReference type="RuleBase" id="RU102079"/>
    </source>
</evidence>
<name>A0A9Q1FNH9_SYNKA</name>
<comment type="caution">
    <text evidence="4">The sequence shown here is derived from an EMBL/GenBank/DDBJ whole genome shotgun (WGS) entry which is preliminary data.</text>
</comment>
<dbReference type="GO" id="GO:0030246">
    <property type="term" value="F:carbohydrate binding"/>
    <property type="evidence" value="ECO:0007669"/>
    <property type="project" value="UniProtKB-UniRule"/>
</dbReference>
<dbReference type="SUPFAM" id="SSF49899">
    <property type="entry name" value="Concanavalin A-like lectins/glucanases"/>
    <property type="match status" value="1"/>
</dbReference>
<evidence type="ECO:0000256" key="1">
    <source>
        <dbReference type="ARBA" id="ARBA00022734"/>
    </source>
</evidence>
<feature type="domain" description="Galectin" evidence="3">
    <location>
        <begin position="1"/>
        <end position="95"/>
    </location>
</feature>
<dbReference type="Gene3D" id="2.60.120.200">
    <property type="match status" value="1"/>
</dbReference>
<dbReference type="InterPro" id="IPR044156">
    <property type="entry name" value="Galectin-like"/>
</dbReference>
<evidence type="ECO:0000313" key="4">
    <source>
        <dbReference type="EMBL" id="KAJ8363187.1"/>
    </source>
</evidence>
<gene>
    <name evidence="4" type="ORF">SKAU_G00120180</name>
</gene>
<dbReference type="InterPro" id="IPR001079">
    <property type="entry name" value="Galectin_CRD"/>
</dbReference>
<dbReference type="EMBL" id="JAINUF010000004">
    <property type="protein sequence ID" value="KAJ8363187.1"/>
    <property type="molecule type" value="Genomic_DNA"/>
</dbReference>
<dbReference type="AlphaFoldDB" id="A0A9Q1FNH9"/>
<evidence type="ECO:0000259" key="3">
    <source>
        <dbReference type="PROSITE" id="PS51304"/>
    </source>
</evidence>
<proteinExistence type="predicted"/>
<keyword evidence="5" id="KW-1185">Reference proteome</keyword>